<dbReference type="Proteomes" id="UP000219259">
    <property type="component" value="Unassembled WGS sequence"/>
</dbReference>
<protein>
    <submittedName>
        <fullName evidence="1">Uncharacterized protein</fullName>
    </submittedName>
</protein>
<evidence type="ECO:0000313" key="2">
    <source>
        <dbReference type="Proteomes" id="UP000219259"/>
    </source>
</evidence>
<proteinExistence type="predicted"/>
<dbReference type="AlphaFoldDB" id="A0A2A6E5E3"/>
<accession>A0A2A6E5E3</accession>
<comment type="caution">
    <text evidence="1">The sequence shown here is derived from an EMBL/GenBank/DDBJ whole genome shotgun (WGS) entry which is preliminary data.</text>
</comment>
<sequence length="103" mass="11852">MVNCYAGLSERKFRKWAQMDANTPLCHSERLLCHSEHSEESRLGKGKRFFAYALNDKRPNANFANGRKWMQIPPFVIPNASFVIPNTVRNLAPEKERDSSLTL</sequence>
<name>A0A2A6E5E3_TANFO</name>
<gene>
    <name evidence="1" type="ORF">CLI86_11740</name>
</gene>
<evidence type="ECO:0000313" key="1">
    <source>
        <dbReference type="EMBL" id="PDP42772.1"/>
    </source>
</evidence>
<dbReference type="EMBL" id="NSLJ01000038">
    <property type="protein sequence ID" value="PDP42772.1"/>
    <property type="molecule type" value="Genomic_DNA"/>
</dbReference>
<organism evidence="1 2">
    <name type="scientific">Tannerella forsythia</name>
    <name type="common">Bacteroides forsythus</name>
    <dbReference type="NCBI Taxonomy" id="28112"/>
    <lineage>
        <taxon>Bacteria</taxon>
        <taxon>Pseudomonadati</taxon>
        <taxon>Bacteroidota</taxon>
        <taxon>Bacteroidia</taxon>
        <taxon>Bacteroidales</taxon>
        <taxon>Tannerellaceae</taxon>
        <taxon>Tannerella</taxon>
    </lineage>
</organism>
<reference evidence="1 2" key="1">
    <citation type="submission" date="2017-09" db="EMBL/GenBank/DDBJ databases">
        <title>Phase variable restriction modification systems are present in the genome sequences of periodontal pathogens Prevotella intermedia, Tannerella forsythia and Porphyromonas gingivalis.</title>
        <authorList>
            <person name="Haigh R.D."/>
            <person name="Crawford L."/>
            <person name="Ralph J."/>
            <person name="Wanford J."/>
            <person name="Vartoukian S.R."/>
            <person name="Hijazib K."/>
            <person name="Wade W."/>
            <person name="Oggioni M.R."/>
        </authorList>
    </citation>
    <scope>NUCLEOTIDE SEQUENCE [LARGE SCALE GENOMIC DNA]</scope>
    <source>
        <strain evidence="1 2">WW11663</strain>
    </source>
</reference>